<protein>
    <submittedName>
        <fullName evidence="2">Uncharacterized protein</fullName>
    </submittedName>
</protein>
<dbReference type="Proteomes" id="UP000024635">
    <property type="component" value="Unassembled WGS sequence"/>
</dbReference>
<keyword evidence="3" id="KW-1185">Reference proteome</keyword>
<sequence>MPSTRKATSRAKSMRTNSQPTISHVEDATLQGTDEEEVLFRLQSILADKALEALPLLNQLMQLLRPNPQEVVESEKRARSLVIAGVAEAEGDLEPFERLAHTEAATCKVLSALGVEARPTEIYRMGDLTEGKTRLIKCVLPSTKFLYKALRNAPTLRSLSGFDRIYIMRSMTRKEREKEKELRRQAHELNTTQHNGKKVYAVYRSQIAKAADIPKHPIQKTFDIARFI</sequence>
<evidence type="ECO:0000313" key="3">
    <source>
        <dbReference type="Proteomes" id="UP000024635"/>
    </source>
</evidence>
<dbReference type="OrthoDB" id="5891400at2759"/>
<feature type="region of interest" description="Disordered" evidence="1">
    <location>
        <begin position="1"/>
        <end position="23"/>
    </location>
</feature>
<evidence type="ECO:0000313" key="2">
    <source>
        <dbReference type="EMBL" id="EYB88700.1"/>
    </source>
</evidence>
<dbReference type="AlphaFoldDB" id="A0A016SDI2"/>
<comment type="caution">
    <text evidence="2">The sequence shown here is derived from an EMBL/GenBank/DDBJ whole genome shotgun (WGS) entry which is preliminary data.</text>
</comment>
<proteinExistence type="predicted"/>
<reference evidence="3" key="1">
    <citation type="journal article" date="2015" name="Nat. Genet.">
        <title>The genome and transcriptome of the zoonotic hookworm Ancylostoma ceylanicum identify infection-specific gene families.</title>
        <authorList>
            <person name="Schwarz E.M."/>
            <person name="Hu Y."/>
            <person name="Antoshechkin I."/>
            <person name="Miller M.M."/>
            <person name="Sternberg P.W."/>
            <person name="Aroian R.V."/>
        </authorList>
    </citation>
    <scope>NUCLEOTIDE SEQUENCE</scope>
    <source>
        <strain evidence="3">HY135</strain>
    </source>
</reference>
<dbReference type="EMBL" id="JARK01001578">
    <property type="protein sequence ID" value="EYB88700.1"/>
    <property type="molecule type" value="Genomic_DNA"/>
</dbReference>
<evidence type="ECO:0000256" key="1">
    <source>
        <dbReference type="SAM" id="MobiDB-lite"/>
    </source>
</evidence>
<organism evidence="2 3">
    <name type="scientific">Ancylostoma ceylanicum</name>
    <dbReference type="NCBI Taxonomy" id="53326"/>
    <lineage>
        <taxon>Eukaryota</taxon>
        <taxon>Metazoa</taxon>
        <taxon>Ecdysozoa</taxon>
        <taxon>Nematoda</taxon>
        <taxon>Chromadorea</taxon>
        <taxon>Rhabditida</taxon>
        <taxon>Rhabditina</taxon>
        <taxon>Rhabditomorpha</taxon>
        <taxon>Strongyloidea</taxon>
        <taxon>Ancylostomatidae</taxon>
        <taxon>Ancylostomatinae</taxon>
        <taxon>Ancylostoma</taxon>
    </lineage>
</organism>
<accession>A0A016SDI2</accession>
<gene>
    <name evidence="2" type="primary">Acey_s0242.g3402</name>
    <name evidence="2" type="ORF">Y032_0242g3402</name>
</gene>
<name>A0A016SDI2_9BILA</name>